<dbReference type="PANTHER" id="PTHR30544:SF5">
    <property type="entry name" value="RADICAL SAM CORE DOMAIN-CONTAINING PROTEIN"/>
    <property type="match status" value="1"/>
</dbReference>
<dbReference type="InterPro" id="IPR013785">
    <property type="entry name" value="Aldolase_TIM"/>
</dbReference>
<dbReference type="InterPro" id="IPR007197">
    <property type="entry name" value="rSAM"/>
</dbReference>
<dbReference type="Gene3D" id="3.20.20.70">
    <property type="entry name" value="Aldolase class I"/>
    <property type="match status" value="1"/>
</dbReference>
<protein>
    <submittedName>
        <fullName evidence="8">Radical SAM protein</fullName>
    </submittedName>
</protein>
<comment type="cofactor">
    <cofactor evidence="1">
        <name>[4Fe-4S] cluster</name>
        <dbReference type="ChEBI" id="CHEBI:49883"/>
    </cofactor>
</comment>
<dbReference type="Pfam" id="PF04055">
    <property type="entry name" value="Radical_SAM"/>
    <property type="match status" value="1"/>
</dbReference>
<dbReference type="SUPFAM" id="SSF102114">
    <property type="entry name" value="Radical SAM enzymes"/>
    <property type="match status" value="1"/>
</dbReference>
<accession>A0AAW5ICM3</accession>
<keyword evidence="6" id="KW-0411">Iron-sulfur</keyword>
<dbReference type="RefSeq" id="WP_254970094.1">
    <property type="nucleotide sequence ID" value="NZ_JANDWU010000026.1"/>
</dbReference>
<dbReference type="InterPro" id="IPR058240">
    <property type="entry name" value="rSAM_sf"/>
</dbReference>
<reference evidence="8" key="1">
    <citation type="submission" date="2022-07" db="EMBL/GenBank/DDBJ databases">
        <title>Prevotella copri.</title>
        <authorList>
            <person name="Yang C."/>
        </authorList>
    </citation>
    <scope>NUCLEOTIDE SEQUENCE</scope>
    <source>
        <strain evidence="8">HF1805</strain>
    </source>
</reference>
<evidence type="ECO:0000256" key="3">
    <source>
        <dbReference type="ARBA" id="ARBA00022691"/>
    </source>
</evidence>
<comment type="caution">
    <text evidence="8">The sequence shown here is derived from an EMBL/GenBank/DDBJ whole genome shotgun (WGS) entry which is preliminary data.</text>
</comment>
<dbReference type="InterPro" id="IPR040072">
    <property type="entry name" value="Methyltransferase_A"/>
</dbReference>
<sequence>MKELRKKSFKNGVVYCLQLEDGFLVETTDTFLPYYTKDAIGRHQNKLDNNELGDRTERWMIGVSTMSGCPVRCKFCATGNMKRYRNLTAEEIVAQVEFAISKAGADPSKAKEFKINYTRMGEPFLNIDAVKEAIRIITEKYPNTHHYVSTIGIKGSDFSFIKGNITLQISLHSFDDDKRNWLIPYKNKMTIQELGQIRTESNLKTTINLTLVDTSDFDADKLQEWFDKDHFFVKLSPINVNNISEKNHLGNGVVEGINLV</sequence>
<evidence type="ECO:0000313" key="8">
    <source>
        <dbReference type="EMBL" id="MCP9550250.1"/>
    </source>
</evidence>
<organism evidence="8 9">
    <name type="scientific">Segatella copri</name>
    <dbReference type="NCBI Taxonomy" id="165179"/>
    <lineage>
        <taxon>Bacteria</taxon>
        <taxon>Pseudomonadati</taxon>
        <taxon>Bacteroidota</taxon>
        <taxon>Bacteroidia</taxon>
        <taxon>Bacteroidales</taxon>
        <taxon>Prevotellaceae</taxon>
        <taxon>Segatella</taxon>
    </lineage>
</organism>
<keyword evidence="3" id="KW-0949">S-adenosyl-L-methionine</keyword>
<name>A0AAW5ICM3_9BACT</name>
<dbReference type="PANTHER" id="PTHR30544">
    <property type="entry name" value="23S RRNA METHYLTRANSFERASE"/>
    <property type="match status" value="1"/>
</dbReference>
<keyword evidence="4" id="KW-0479">Metal-binding</keyword>
<evidence type="ECO:0000313" key="9">
    <source>
        <dbReference type="Proteomes" id="UP001205506"/>
    </source>
</evidence>
<dbReference type="AlphaFoldDB" id="A0AAW5ICM3"/>
<dbReference type="Proteomes" id="UP001205506">
    <property type="component" value="Unassembled WGS sequence"/>
</dbReference>
<dbReference type="GO" id="GO:0046872">
    <property type="term" value="F:metal ion binding"/>
    <property type="evidence" value="ECO:0007669"/>
    <property type="project" value="UniProtKB-KW"/>
</dbReference>
<dbReference type="GO" id="GO:0030488">
    <property type="term" value="P:tRNA methylation"/>
    <property type="evidence" value="ECO:0007669"/>
    <property type="project" value="TreeGrafter"/>
</dbReference>
<dbReference type="GO" id="GO:0070475">
    <property type="term" value="P:rRNA base methylation"/>
    <property type="evidence" value="ECO:0007669"/>
    <property type="project" value="TreeGrafter"/>
</dbReference>
<gene>
    <name evidence="8" type="ORF">NNC68_12310</name>
</gene>
<keyword evidence="5" id="KW-0408">Iron</keyword>
<evidence type="ECO:0000256" key="6">
    <source>
        <dbReference type="ARBA" id="ARBA00023014"/>
    </source>
</evidence>
<evidence type="ECO:0000256" key="4">
    <source>
        <dbReference type="ARBA" id="ARBA00022723"/>
    </source>
</evidence>
<dbReference type="PROSITE" id="PS51918">
    <property type="entry name" value="RADICAL_SAM"/>
    <property type="match status" value="1"/>
</dbReference>
<evidence type="ECO:0000256" key="1">
    <source>
        <dbReference type="ARBA" id="ARBA00001966"/>
    </source>
</evidence>
<evidence type="ECO:0000256" key="2">
    <source>
        <dbReference type="ARBA" id="ARBA00022485"/>
    </source>
</evidence>
<evidence type="ECO:0000256" key="5">
    <source>
        <dbReference type="ARBA" id="ARBA00023004"/>
    </source>
</evidence>
<keyword evidence="2" id="KW-0004">4Fe-4S</keyword>
<evidence type="ECO:0000259" key="7">
    <source>
        <dbReference type="PROSITE" id="PS51918"/>
    </source>
</evidence>
<dbReference type="SFLD" id="SFLDS00029">
    <property type="entry name" value="Radical_SAM"/>
    <property type="match status" value="1"/>
</dbReference>
<dbReference type="EMBL" id="JANDWU010000026">
    <property type="protein sequence ID" value="MCP9550250.1"/>
    <property type="molecule type" value="Genomic_DNA"/>
</dbReference>
<dbReference type="CDD" id="cd01335">
    <property type="entry name" value="Radical_SAM"/>
    <property type="match status" value="1"/>
</dbReference>
<dbReference type="GO" id="GO:0003824">
    <property type="term" value="F:catalytic activity"/>
    <property type="evidence" value="ECO:0007669"/>
    <property type="project" value="InterPro"/>
</dbReference>
<feature type="domain" description="Radical SAM core" evidence="7">
    <location>
        <begin position="55"/>
        <end position="260"/>
    </location>
</feature>
<dbReference type="GO" id="GO:0051539">
    <property type="term" value="F:4 iron, 4 sulfur cluster binding"/>
    <property type="evidence" value="ECO:0007669"/>
    <property type="project" value="UniProtKB-KW"/>
</dbReference>
<proteinExistence type="predicted"/>